<feature type="compositionally biased region" description="Acidic residues" evidence="1">
    <location>
        <begin position="63"/>
        <end position="85"/>
    </location>
</feature>
<dbReference type="EMBL" id="QKYT01000625">
    <property type="protein sequence ID" value="RIA82843.1"/>
    <property type="molecule type" value="Genomic_DNA"/>
</dbReference>
<gene>
    <name evidence="2" type="ORF">C1645_834727</name>
</gene>
<dbReference type="Proteomes" id="UP000265703">
    <property type="component" value="Unassembled WGS sequence"/>
</dbReference>
<comment type="caution">
    <text evidence="2">The sequence shown here is derived from an EMBL/GenBank/DDBJ whole genome shotgun (WGS) entry which is preliminary data.</text>
</comment>
<sequence length="85" mass="9682">MTIIPALLKILDLVIYLIGKGYEESLKTAIKKAILKCNDSNENTDYSKNKNHRSTSSQKSVSVDDEEYDKSDESDESDENDEYDE</sequence>
<proteinExistence type="predicted"/>
<keyword evidence="3" id="KW-1185">Reference proteome</keyword>
<organism evidence="2 3">
    <name type="scientific">Glomus cerebriforme</name>
    <dbReference type="NCBI Taxonomy" id="658196"/>
    <lineage>
        <taxon>Eukaryota</taxon>
        <taxon>Fungi</taxon>
        <taxon>Fungi incertae sedis</taxon>
        <taxon>Mucoromycota</taxon>
        <taxon>Glomeromycotina</taxon>
        <taxon>Glomeromycetes</taxon>
        <taxon>Glomerales</taxon>
        <taxon>Glomeraceae</taxon>
        <taxon>Glomus</taxon>
    </lineage>
</organism>
<feature type="region of interest" description="Disordered" evidence="1">
    <location>
        <begin position="40"/>
        <end position="85"/>
    </location>
</feature>
<accession>A0A397S926</accession>
<reference evidence="2 3" key="1">
    <citation type="submission" date="2018-06" db="EMBL/GenBank/DDBJ databases">
        <title>Comparative genomics reveals the genomic features of Rhizophagus irregularis, R. cerebriforme, R. diaphanum and Gigaspora rosea, and their symbiotic lifestyle signature.</title>
        <authorList>
            <person name="Morin E."/>
            <person name="San Clemente H."/>
            <person name="Chen E.C.H."/>
            <person name="De La Providencia I."/>
            <person name="Hainaut M."/>
            <person name="Kuo A."/>
            <person name="Kohler A."/>
            <person name="Murat C."/>
            <person name="Tang N."/>
            <person name="Roy S."/>
            <person name="Loubradou J."/>
            <person name="Henrissat B."/>
            <person name="Grigoriev I.V."/>
            <person name="Corradi N."/>
            <person name="Roux C."/>
            <person name="Martin F.M."/>
        </authorList>
    </citation>
    <scope>NUCLEOTIDE SEQUENCE [LARGE SCALE GENOMIC DNA]</scope>
    <source>
        <strain evidence="2 3">DAOM 227022</strain>
    </source>
</reference>
<dbReference type="AlphaFoldDB" id="A0A397S926"/>
<protein>
    <submittedName>
        <fullName evidence="2">Uncharacterized protein</fullName>
    </submittedName>
</protein>
<evidence type="ECO:0000313" key="2">
    <source>
        <dbReference type="EMBL" id="RIA82843.1"/>
    </source>
</evidence>
<name>A0A397S926_9GLOM</name>
<evidence type="ECO:0000313" key="3">
    <source>
        <dbReference type="Proteomes" id="UP000265703"/>
    </source>
</evidence>
<evidence type="ECO:0000256" key="1">
    <source>
        <dbReference type="SAM" id="MobiDB-lite"/>
    </source>
</evidence>